<comment type="caution">
    <text evidence="5">The sequence shown here is derived from an EMBL/GenBank/DDBJ whole genome shotgun (WGS) entry which is preliminary data.</text>
</comment>
<reference evidence="5 6" key="1">
    <citation type="journal article" date="2024" name="Nat. Commun.">
        <title>Phylogenomics reveals the evolutionary origins of lichenization in chlorophyte algae.</title>
        <authorList>
            <person name="Puginier C."/>
            <person name="Libourel C."/>
            <person name="Otte J."/>
            <person name="Skaloud P."/>
            <person name="Haon M."/>
            <person name="Grisel S."/>
            <person name="Petersen M."/>
            <person name="Berrin J.G."/>
            <person name="Delaux P.M."/>
            <person name="Dal Grande F."/>
            <person name="Keller J."/>
        </authorList>
    </citation>
    <scope>NUCLEOTIDE SEQUENCE [LARGE SCALE GENOMIC DNA]</scope>
    <source>
        <strain evidence="5 6">SAG 2036</strain>
    </source>
</reference>
<comment type="subcellular location">
    <subcellularLocation>
        <location evidence="1">Plastid</location>
    </subcellularLocation>
</comment>
<gene>
    <name evidence="5" type="ORF">WJX73_007827</name>
</gene>
<evidence type="ECO:0000256" key="3">
    <source>
        <dbReference type="SAM" id="MobiDB-lite"/>
    </source>
</evidence>
<accession>A0AAW1NLX8</accession>
<proteinExistence type="predicted"/>
<feature type="region of interest" description="Disordered" evidence="3">
    <location>
        <begin position="1"/>
        <end position="20"/>
    </location>
</feature>
<evidence type="ECO:0000256" key="2">
    <source>
        <dbReference type="ARBA" id="ARBA00022640"/>
    </source>
</evidence>
<evidence type="ECO:0000259" key="4">
    <source>
        <dbReference type="Pfam" id="PF04755"/>
    </source>
</evidence>
<dbReference type="PANTHER" id="PTHR31906">
    <property type="entry name" value="PLASTID-LIPID-ASSOCIATED PROTEIN 4, CHLOROPLASTIC-RELATED"/>
    <property type="match status" value="1"/>
</dbReference>
<dbReference type="EMBL" id="JALJOQ010000185">
    <property type="protein sequence ID" value="KAK9790949.1"/>
    <property type="molecule type" value="Genomic_DNA"/>
</dbReference>
<dbReference type="AlphaFoldDB" id="A0AAW1NLX8"/>
<keyword evidence="2" id="KW-0934">Plastid</keyword>
<organism evidence="5 6">
    <name type="scientific">Symbiochloris irregularis</name>
    <dbReference type="NCBI Taxonomy" id="706552"/>
    <lineage>
        <taxon>Eukaryota</taxon>
        <taxon>Viridiplantae</taxon>
        <taxon>Chlorophyta</taxon>
        <taxon>core chlorophytes</taxon>
        <taxon>Trebouxiophyceae</taxon>
        <taxon>Trebouxiales</taxon>
        <taxon>Trebouxiaceae</taxon>
        <taxon>Symbiochloris</taxon>
    </lineage>
</organism>
<dbReference type="Pfam" id="PF04755">
    <property type="entry name" value="PAP_fibrillin"/>
    <property type="match status" value="1"/>
</dbReference>
<dbReference type="GO" id="GO:0009536">
    <property type="term" value="C:plastid"/>
    <property type="evidence" value="ECO:0007669"/>
    <property type="project" value="UniProtKB-SubCell"/>
</dbReference>
<feature type="domain" description="Plastid lipid-associated protein/fibrillin conserved" evidence="4">
    <location>
        <begin position="52"/>
        <end position="215"/>
    </location>
</feature>
<evidence type="ECO:0000256" key="1">
    <source>
        <dbReference type="ARBA" id="ARBA00004474"/>
    </source>
</evidence>
<evidence type="ECO:0000313" key="6">
    <source>
        <dbReference type="Proteomes" id="UP001465755"/>
    </source>
</evidence>
<dbReference type="InterPro" id="IPR006843">
    <property type="entry name" value="PAP/fibrillin_dom"/>
</dbReference>
<evidence type="ECO:0000313" key="5">
    <source>
        <dbReference type="EMBL" id="KAK9790949.1"/>
    </source>
</evidence>
<sequence length="230" mass="25701">MHTRSAQLSPSATLSASTSLQRRPAARQAALQCRCLLSRFFPQQLKKPPELKALLDAIEGTNRGFSTTKEQKATILSCVEALEQIQRQSGRSTDISDGVNAVWKMLWTSEKETQFILKNAPLFRTQAGDVFQMIDKASGRLQNAILFPPAGCFLIDSSCEADGDARINFKFNKATFRVSGKDYNLPPFGQGWFETIYLQDDVRVAKDSRKDTIVFVRDGLPRDLSQECSD</sequence>
<keyword evidence="6" id="KW-1185">Reference proteome</keyword>
<dbReference type="InterPro" id="IPR039633">
    <property type="entry name" value="PAP"/>
</dbReference>
<name>A0AAW1NLX8_9CHLO</name>
<dbReference type="Proteomes" id="UP001465755">
    <property type="component" value="Unassembled WGS sequence"/>
</dbReference>
<protein>
    <recommendedName>
        <fullName evidence="4">Plastid lipid-associated protein/fibrillin conserved domain-containing protein</fullName>
    </recommendedName>
</protein>